<name>A0A1C4VWJ9_MICEC</name>
<reference evidence="4" key="1">
    <citation type="submission" date="2016-06" db="EMBL/GenBank/DDBJ databases">
        <authorList>
            <person name="Varghese N."/>
            <person name="Submissions Spin"/>
        </authorList>
    </citation>
    <scope>NUCLEOTIDE SEQUENCE [LARGE SCALE GENOMIC DNA]</scope>
    <source>
        <strain evidence="4">DSM 43816</strain>
    </source>
</reference>
<gene>
    <name evidence="3" type="ORF">GA0070618_1639</name>
</gene>
<evidence type="ECO:0000256" key="1">
    <source>
        <dbReference type="SAM" id="MobiDB-lite"/>
    </source>
</evidence>
<dbReference type="Proteomes" id="UP000198253">
    <property type="component" value="Chromosome I"/>
</dbReference>
<accession>A0A1C4VWJ9</accession>
<dbReference type="SUPFAM" id="SSF56601">
    <property type="entry name" value="beta-lactamase/transpeptidase-like"/>
    <property type="match status" value="1"/>
</dbReference>
<organism evidence="3 4">
    <name type="scientific">Micromonospora echinospora</name>
    <name type="common">Micromonospora purpurea</name>
    <dbReference type="NCBI Taxonomy" id="1877"/>
    <lineage>
        <taxon>Bacteria</taxon>
        <taxon>Bacillati</taxon>
        <taxon>Actinomycetota</taxon>
        <taxon>Actinomycetes</taxon>
        <taxon>Micromonosporales</taxon>
        <taxon>Micromonosporaceae</taxon>
        <taxon>Micromonospora</taxon>
    </lineage>
</organism>
<keyword evidence="2" id="KW-0812">Transmembrane</keyword>
<feature type="compositionally biased region" description="Pro residues" evidence="1">
    <location>
        <begin position="75"/>
        <end position="88"/>
    </location>
</feature>
<dbReference type="InParanoid" id="A0A1C4VWJ9"/>
<evidence type="ECO:0000256" key="2">
    <source>
        <dbReference type="SAM" id="Phobius"/>
    </source>
</evidence>
<keyword evidence="2" id="KW-0472">Membrane</keyword>
<evidence type="ECO:0000313" key="3">
    <source>
        <dbReference type="EMBL" id="SCE88338.1"/>
    </source>
</evidence>
<dbReference type="RefSeq" id="WP_088981100.1">
    <property type="nucleotide sequence ID" value="NZ_LT607413.1"/>
</dbReference>
<dbReference type="Gene3D" id="3.40.710.10">
    <property type="entry name" value="DD-peptidase/beta-lactamase superfamily"/>
    <property type="match status" value="1"/>
</dbReference>
<keyword evidence="2" id="KW-1133">Transmembrane helix</keyword>
<dbReference type="AlphaFoldDB" id="A0A1C4VWJ9"/>
<feature type="region of interest" description="Disordered" evidence="1">
    <location>
        <begin position="58"/>
        <end position="89"/>
    </location>
</feature>
<protein>
    <submittedName>
        <fullName evidence="3">Beta-lactamase enzyme family</fullName>
    </submittedName>
</protein>
<dbReference type="EMBL" id="LT607413">
    <property type="protein sequence ID" value="SCE88338.1"/>
    <property type="molecule type" value="Genomic_DNA"/>
</dbReference>
<keyword evidence="4" id="KW-1185">Reference proteome</keyword>
<proteinExistence type="predicted"/>
<feature type="transmembrane region" description="Helical" evidence="2">
    <location>
        <begin position="20"/>
        <end position="38"/>
    </location>
</feature>
<evidence type="ECO:0000313" key="4">
    <source>
        <dbReference type="Proteomes" id="UP000198253"/>
    </source>
</evidence>
<dbReference type="OrthoDB" id="3374590at2"/>
<dbReference type="InterPro" id="IPR012338">
    <property type="entry name" value="Beta-lactam/transpept-like"/>
</dbReference>
<sequence length="319" mass="34266">MAGNRRATRAGGGDPSPLRLIGVAVVLIGLVLVALRLLPGSPFESDVAARWGSVADPAARVTDGATDRSTRSTPAPSPTPSPEPPPLPLRATEVTLDAEGWWSWSLLDTRTGEIAGSANMSETNTTASLIKAWIVADYLRRADEAGRTVSDAKLADATKIIRDSDNTRTQQFYNTLGGEPSIKRLIATCKLTDSSPAADGGWSRTNLSARDTARMGACIADGRAAGPEWTDWLLKEMRLVRGTGDFGIRKAFPAAEQKQIAIKNGWVDRTREQEIHVNCLAIGDGWTMGVMVRYPINLGYEYGMANCEKVAEQLRAAAT</sequence>